<dbReference type="Gene3D" id="1.10.287.3610">
    <property type="match status" value="1"/>
</dbReference>
<feature type="active site" description="Proton acceptor" evidence="15">
    <location>
        <position position="72"/>
    </location>
</feature>
<keyword evidence="18" id="KW-0460">Magnesium</keyword>
<dbReference type="EMBL" id="ACEC01000091">
    <property type="protein sequence ID" value="EEG29769.1"/>
    <property type="molecule type" value="Genomic_DNA"/>
</dbReference>
<organism evidence="21 22">
    <name type="scientific">[Clostridium] methylpentosum DSM 5476</name>
    <dbReference type="NCBI Taxonomy" id="537013"/>
    <lineage>
        <taxon>Bacteria</taxon>
        <taxon>Bacillati</taxon>
        <taxon>Bacillota</taxon>
        <taxon>Clostridia</taxon>
        <taxon>Eubacteriales</taxon>
        <taxon>Oscillospiraceae</taxon>
        <taxon>Oscillospiraceae incertae sedis</taxon>
    </lineage>
</organism>
<dbReference type="GO" id="GO:0046872">
    <property type="term" value="F:metal ion binding"/>
    <property type="evidence" value="ECO:0007669"/>
    <property type="project" value="UniProtKB-KW"/>
</dbReference>
<comment type="caution">
    <text evidence="21">The sequence shown here is derived from an EMBL/GenBank/DDBJ whole genome shotgun (WGS) entry which is preliminary data.</text>
</comment>
<feature type="region of interest" description="Disordered" evidence="19">
    <location>
        <begin position="165"/>
        <end position="191"/>
    </location>
</feature>
<dbReference type="GO" id="GO:0016301">
    <property type="term" value="F:kinase activity"/>
    <property type="evidence" value="ECO:0007669"/>
    <property type="project" value="UniProtKB-KW"/>
</dbReference>
<dbReference type="GO" id="GO:0008654">
    <property type="term" value="P:phospholipid biosynthetic process"/>
    <property type="evidence" value="ECO:0007669"/>
    <property type="project" value="UniProtKB-KW"/>
</dbReference>
<evidence type="ECO:0000313" key="22">
    <source>
        <dbReference type="Proteomes" id="UP000003340"/>
    </source>
</evidence>
<dbReference type="Pfam" id="PF01219">
    <property type="entry name" value="DAGK_prokar"/>
    <property type="match status" value="1"/>
</dbReference>
<evidence type="ECO:0000256" key="12">
    <source>
        <dbReference type="ARBA" id="ARBA00023136"/>
    </source>
</evidence>
<feature type="binding site" evidence="17">
    <location>
        <position position="19"/>
    </location>
    <ligand>
        <name>ATP</name>
        <dbReference type="ChEBI" id="CHEBI:30616"/>
    </ligand>
</feature>
<evidence type="ECO:0000256" key="13">
    <source>
        <dbReference type="ARBA" id="ARBA00023209"/>
    </source>
</evidence>
<comment type="similarity">
    <text evidence="2">Belongs to the bacterial diacylglycerol kinase family.</text>
</comment>
<comment type="subcellular location">
    <subcellularLocation>
        <location evidence="1">Cell membrane</location>
        <topology evidence="1">Multi-pass membrane protein</topology>
    </subcellularLocation>
</comment>
<keyword evidence="14" id="KW-1208">Phospholipid metabolism</keyword>
<protein>
    <submittedName>
        <fullName evidence="21">Prokaryotic diacylglycerol kinase</fullName>
    </submittedName>
</protein>
<evidence type="ECO:0000256" key="19">
    <source>
        <dbReference type="SAM" id="MobiDB-lite"/>
    </source>
</evidence>
<keyword evidence="7 17" id="KW-0547">Nucleotide-binding</keyword>
<dbReference type="AlphaFoldDB" id="C0EFG0"/>
<keyword evidence="10 20" id="KW-1133">Transmembrane helix</keyword>
<dbReference type="eggNOG" id="COG0818">
    <property type="taxonomic scope" value="Bacteria"/>
</dbReference>
<evidence type="ECO:0000256" key="7">
    <source>
        <dbReference type="ARBA" id="ARBA00022741"/>
    </source>
</evidence>
<evidence type="ECO:0000256" key="9">
    <source>
        <dbReference type="ARBA" id="ARBA00022840"/>
    </source>
</evidence>
<evidence type="ECO:0000256" key="16">
    <source>
        <dbReference type="PIRSR" id="PIRSR600829-2"/>
    </source>
</evidence>
<feature type="transmembrane region" description="Helical" evidence="20">
    <location>
        <begin position="59"/>
        <end position="78"/>
    </location>
</feature>
<evidence type="ECO:0000256" key="11">
    <source>
        <dbReference type="ARBA" id="ARBA00023098"/>
    </source>
</evidence>
<reference evidence="21 22" key="1">
    <citation type="submission" date="2009-01" db="EMBL/GenBank/DDBJ databases">
        <authorList>
            <person name="Fulton L."/>
            <person name="Clifton S."/>
            <person name="Fulton B."/>
            <person name="Xu J."/>
            <person name="Minx P."/>
            <person name="Pepin K.H."/>
            <person name="Johnson M."/>
            <person name="Bhonagiri V."/>
            <person name="Nash W.E."/>
            <person name="Mardis E.R."/>
            <person name="Wilson R.K."/>
        </authorList>
    </citation>
    <scope>NUCLEOTIDE SEQUENCE [LARGE SCALE GENOMIC DNA]</scope>
    <source>
        <strain evidence="21 22">DSM 5476</strain>
    </source>
</reference>
<dbReference type="PANTHER" id="PTHR34299:SF1">
    <property type="entry name" value="DIACYLGLYCEROL KINASE"/>
    <property type="match status" value="1"/>
</dbReference>
<feature type="transmembrane region" description="Helical" evidence="20">
    <location>
        <begin position="126"/>
        <end position="154"/>
    </location>
</feature>
<evidence type="ECO:0000256" key="8">
    <source>
        <dbReference type="ARBA" id="ARBA00022777"/>
    </source>
</evidence>
<dbReference type="Proteomes" id="UP000003340">
    <property type="component" value="Unassembled WGS sequence"/>
</dbReference>
<keyword evidence="13" id="KW-0594">Phospholipid biosynthesis</keyword>
<sequence>MKINFYHKEIRSLVKSFSYAFRGLWFCIRNERNMRIHIVSSVLVLLFSLIYGLTRVELAVLSVTLGLVMMCELINTAIEALVNLESPSYDNLARIAKDVAAGAVLMCAFAAVGVAIALFLRPAKLAAAIATILSTPMYAMGFLLILVVGLVFIFKGPKRERPNRDAVKVYRPENRRKRRLHDETSGTHKKR</sequence>
<evidence type="ECO:0000256" key="14">
    <source>
        <dbReference type="ARBA" id="ARBA00023264"/>
    </source>
</evidence>
<proteinExistence type="inferred from homology"/>
<dbReference type="InterPro" id="IPR000829">
    <property type="entry name" value="DAGK"/>
</dbReference>
<feature type="binding site" evidence="16">
    <location>
        <position position="72"/>
    </location>
    <ligand>
        <name>substrate</name>
    </ligand>
</feature>
<dbReference type="PANTHER" id="PTHR34299">
    <property type="entry name" value="DIACYLGLYCEROL KINASE"/>
    <property type="match status" value="1"/>
</dbReference>
<name>C0EFG0_9FIRM</name>
<keyword evidence="11" id="KW-0443">Lipid metabolism</keyword>
<evidence type="ECO:0000313" key="21">
    <source>
        <dbReference type="EMBL" id="EEG29769.1"/>
    </source>
</evidence>
<keyword evidence="9 17" id="KW-0067">ATP-binding</keyword>
<keyword evidence="3" id="KW-1003">Cell membrane</keyword>
<evidence type="ECO:0000256" key="3">
    <source>
        <dbReference type="ARBA" id="ARBA00022475"/>
    </source>
</evidence>
<evidence type="ECO:0000256" key="17">
    <source>
        <dbReference type="PIRSR" id="PIRSR600829-3"/>
    </source>
</evidence>
<evidence type="ECO:0000256" key="20">
    <source>
        <dbReference type="SAM" id="Phobius"/>
    </source>
</evidence>
<dbReference type="InterPro" id="IPR036945">
    <property type="entry name" value="DAGK_sf"/>
</dbReference>
<gene>
    <name evidence="21" type="ORF">CLOSTMETH_02602</name>
</gene>
<evidence type="ECO:0000256" key="1">
    <source>
        <dbReference type="ARBA" id="ARBA00004651"/>
    </source>
</evidence>
<dbReference type="CDD" id="cd14265">
    <property type="entry name" value="UDPK_IM_like"/>
    <property type="match status" value="1"/>
</dbReference>
<feature type="transmembrane region" description="Helical" evidence="20">
    <location>
        <begin position="99"/>
        <end position="120"/>
    </location>
</feature>
<evidence type="ECO:0000256" key="2">
    <source>
        <dbReference type="ARBA" id="ARBA00005967"/>
    </source>
</evidence>
<evidence type="ECO:0000256" key="4">
    <source>
        <dbReference type="ARBA" id="ARBA00022516"/>
    </source>
</evidence>
<keyword evidence="6 20" id="KW-0812">Transmembrane</keyword>
<keyword evidence="22" id="KW-1185">Reference proteome</keyword>
<evidence type="ECO:0000256" key="15">
    <source>
        <dbReference type="PIRSR" id="PIRSR600829-1"/>
    </source>
</evidence>
<evidence type="ECO:0000256" key="18">
    <source>
        <dbReference type="PIRSR" id="PIRSR600829-4"/>
    </source>
</evidence>
<keyword evidence="5" id="KW-0808">Transferase</keyword>
<dbReference type="GO" id="GO:0005524">
    <property type="term" value="F:ATP binding"/>
    <property type="evidence" value="ECO:0007669"/>
    <property type="project" value="UniProtKB-KW"/>
</dbReference>
<comment type="cofactor">
    <cofactor evidence="18">
        <name>Mg(2+)</name>
        <dbReference type="ChEBI" id="CHEBI:18420"/>
    </cofactor>
    <text evidence="18">Mn(2+), Zn(2+), Cd(2+) and Co(2+) support activity to lesser extents.</text>
</comment>
<keyword evidence="12 20" id="KW-0472">Membrane</keyword>
<keyword evidence="4" id="KW-0444">Lipid biosynthesis</keyword>
<keyword evidence="18" id="KW-0479">Metal-binding</keyword>
<reference evidence="21 22" key="2">
    <citation type="submission" date="2009-02" db="EMBL/GenBank/DDBJ databases">
        <title>Draft genome sequence of Clostridium methylpentosum (DSM 5476).</title>
        <authorList>
            <person name="Sudarsanam P."/>
            <person name="Ley R."/>
            <person name="Guruge J."/>
            <person name="Turnbaugh P.J."/>
            <person name="Mahowald M."/>
            <person name="Liep D."/>
            <person name="Gordon J."/>
        </authorList>
    </citation>
    <scope>NUCLEOTIDE SEQUENCE [LARGE SCALE GENOMIC DNA]</scope>
    <source>
        <strain evidence="21 22">DSM 5476</strain>
    </source>
</reference>
<feature type="binding site" evidence="17">
    <location>
        <position position="31"/>
    </location>
    <ligand>
        <name>ATP</name>
        <dbReference type="ChEBI" id="CHEBI:30616"/>
    </ligand>
</feature>
<feature type="compositionally biased region" description="Basic and acidic residues" evidence="19">
    <location>
        <begin position="180"/>
        <end position="191"/>
    </location>
</feature>
<dbReference type="HOGENOM" id="CLU_112343_2_1_9"/>
<dbReference type="InterPro" id="IPR033717">
    <property type="entry name" value="UDPK"/>
</dbReference>
<evidence type="ECO:0000256" key="5">
    <source>
        <dbReference type="ARBA" id="ARBA00022679"/>
    </source>
</evidence>
<feature type="transmembrane region" description="Helical" evidence="20">
    <location>
        <begin position="36"/>
        <end position="53"/>
    </location>
</feature>
<accession>C0EFG0</accession>
<dbReference type="GO" id="GO:0005886">
    <property type="term" value="C:plasma membrane"/>
    <property type="evidence" value="ECO:0007669"/>
    <property type="project" value="UniProtKB-SubCell"/>
</dbReference>
<feature type="binding site" evidence="17">
    <location>
        <begin position="97"/>
        <end position="98"/>
    </location>
    <ligand>
        <name>ATP</name>
        <dbReference type="ChEBI" id="CHEBI:30616"/>
    </ligand>
</feature>
<evidence type="ECO:0000256" key="6">
    <source>
        <dbReference type="ARBA" id="ARBA00022692"/>
    </source>
</evidence>
<feature type="binding site" evidence="18">
    <location>
        <position position="79"/>
    </location>
    <ligand>
        <name>a divalent metal cation</name>
        <dbReference type="ChEBI" id="CHEBI:60240"/>
    </ligand>
</feature>
<evidence type="ECO:0000256" key="10">
    <source>
        <dbReference type="ARBA" id="ARBA00022989"/>
    </source>
</evidence>
<keyword evidence="8 21" id="KW-0418">Kinase</keyword>
<feature type="binding site" evidence="17">
    <location>
        <position position="79"/>
    </location>
    <ligand>
        <name>ATP</name>
        <dbReference type="ChEBI" id="CHEBI:30616"/>
    </ligand>
</feature>
<feature type="binding site" evidence="18">
    <location>
        <position position="31"/>
    </location>
    <ligand>
        <name>a divalent metal cation</name>
        <dbReference type="ChEBI" id="CHEBI:60240"/>
    </ligand>
</feature>
<dbReference type="STRING" id="537013.CLOSTMETH_02602"/>